<dbReference type="PANTHER" id="PTHR32119:SF2">
    <property type="entry name" value="OROTIDINE 5'-PHOSPHATE DECARBOXYLASE"/>
    <property type="match status" value="1"/>
</dbReference>
<dbReference type="GO" id="GO:0004590">
    <property type="term" value="F:orotidine-5'-phosphate decarboxylase activity"/>
    <property type="evidence" value="ECO:0007669"/>
    <property type="project" value="UniProtKB-UniRule"/>
</dbReference>
<dbReference type="NCBIfam" id="TIGR01740">
    <property type="entry name" value="pyrF"/>
    <property type="match status" value="1"/>
</dbReference>
<dbReference type="PANTHER" id="PTHR32119">
    <property type="entry name" value="OROTIDINE 5'-PHOSPHATE DECARBOXYLASE"/>
    <property type="match status" value="1"/>
</dbReference>
<feature type="active site" description="For OMPdecase activity" evidence="7">
    <location>
        <position position="67"/>
    </location>
</feature>
<dbReference type="RefSeq" id="WP_006963703.1">
    <property type="nucleotide sequence ID" value="NZ_APJX01000001.1"/>
</dbReference>
<dbReference type="InterPro" id="IPR013785">
    <property type="entry name" value="Aldolase_TIM"/>
</dbReference>
<keyword evidence="3 6" id="KW-0210">Decarboxylase</keyword>
<feature type="active site" description="For OMPdecase activity" evidence="7">
    <location>
        <position position="65"/>
    </location>
</feature>
<name>S0G7D0_9BACT</name>
<feature type="binding site" evidence="6 8">
    <location>
        <position position="186"/>
    </location>
    <ligand>
        <name>substrate</name>
    </ligand>
</feature>
<feature type="binding site" evidence="6 8">
    <location>
        <position position="121"/>
    </location>
    <ligand>
        <name>substrate</name>
    </ligand>
</feature>
<evidence type="ECO:0000259" key="9">
    <source>
        <dbReference type="SMART" id="SM00934"/>
    </source>
</evidence>
<dbReference type="PATRIC" id="fig|1286635.3.peg.216"/>
<dbReference type="InterPro" id="IPR001754">
    <property type="entry name" value="OMPdeCOase_dom"/>
</dbReference>
<dbReference type="GO" id="GO:0044205">
    <property type="term" value="P:'de novo' UMP biosynthetic process"/>
    <property type="evidence" value="ECO:0007669"/>
    <property type="project" value="UniProtKB-UniRule"/>
</dbReference>
<evidence type="ECO:0000313" key="11">
    <source>
        <dbReference type="Proteomes" id="UP000014216"/>
    </source>
</evidence>
<protein>
    <recommendedName>
        <fullName evidence="6">Orotidine 5'-phosphate decarboxylase</fullName>
        <ecNumber evidence="6">4.1.1.23</ecNumber>
    </recommendedName>
    <alternativeName>
        <fullName evidence="6">OMP decarboxylase</fullName>
        <shortName evidence="6">OMPDCase</shortName>
        <shortName evidence="6">OMPdecase</shortName>
    </alternativeName>
</protein>
<dbReference type="UniPathway" id="UPA00070">
    <property type="reaction ID" value="UER00120"/>
</dbReference>
<dbReference type="InterPro" id="IPR014732">
    <property type="entry name" value="OMPdecase"/>
</dbReference>
<feature type="binding site" evidence="6 8">
    <location>
        <position position="218"/>
    </location>
    <ligand>
        <name>substrate</name>
    </ligand>
</feature>
<comment type="function">
    <text evidence="1 6">Catalyzes the decarboxylation of orotidine 5'-monophosphate (OMP) to uridine 5'-monophosphate (UMP).</text>
</comment>
<keyword evidence="5 6" id="KW-0456">Lyase</keyword>
<comment type="similarity">
    <text evidence="6">Belongs to the OMP decarboxylase family. Type 1 subfamily.</text>
</comment>
<comment type="subunit">
    <text evidence="6">Homodimer.</text>
</comment>
<comment type="catalytic activity">
    <reaction evidence="6">
        <text>orotidine 5'-phosphate + H(+) = UMP + CO2</text>
        <dbReference type="Rhea" id="RHEA:11596"/>
        <dbReference type="ChEBI" id="CHEBI:15378"/>
        <dbReference type="ChEBI" id="CHEBI:16526"/>
        <dbReference type="ChEBI" id="CHEBI:57538"/>
        <dbReference type="ChEBI" id="CHEBI:57865"/>
        <dbReference type="EC" id="4.1.1.23"/>
    </reaction>
</comment>
<evidence type="ECO:0000256" key="4">
    <source>
        <dbReference type="ARBA" id="ARBA00022975"/>
    </source>
</evidence>
<evidence type="ECO:0000256" key="2">
    <source>
        <dbReference type="ARBA" id="ARBA00004861"/>
    </source>
</evidence>
<sequence length="247" mass="26474">MMKKTGKDYIVFPLDVPSMKEAQSLVSVLGPHVGMFKIGLELFICEGPSVVKMIRDLSAAGIFLDLKLHDISATVFRAMARVADLAVDLVTVHTCSSKKMLEMAVQGGQGNVGVLGVTLLTDNDEETLAYGGFSDQFSADPMKLVMLRAQLAHDAGCRGVVCSGREAADIKARFGTEFLAVTPGIRPAWSLTPKDDQKRITTPAQAIARGSDLLVIGRPIRDAQDPAAAARKVIHEIESALENKPSV</sequence>
<evidence type="ECO:0000256" key="1">
    <source>
        <dbReference type="ARBA" id="ARBA00002356"/>
    </source>
</evidence>
<gene>
    <name evidence="6 10" type="primary">pyrF</name>
    <name evidence="10" type="ORF">Dpo_1c01930</name>
</gene>
<feature type="binding site" evidence="6 8">
    <location>
        <position position="217"/>
    </location>
    <ligand>
        <name>substrate</name>
    </ligand>
</feature>
<accession>S0G7D0</accession>
<feature type="binding site" evidence="6 8">
    <location>
        <position position="15"/>
    </location>
    <ligand>
        <name>substrate</name>
    </ligand>
</feature>
<evidence type="ECO:0000313" key="10">
    <source>
        <dbReference type="EMBL" id="EMS81062.1"/>
    </source>
</evidence>
<keyword evidence="4 6" id="KW-0665">Pyrimidine biosynthesis</keyword>
<proteinExistence type="inferred from homology"/>
<dbReference type="CDD" id="cd04725">
    <property type="entry name" value="OMP_decarboxylase_like"/>
    <property type="match status" value="1"/>
</dbReference>
<evidence type="ECO:0000256" key="3">
    <source>
        <dbReference type="ARBA" id="ARBA00022793"/>
    </source>
</evidence>
<dbReference type="Proteomes" id="UP000014216">
    <property type="component" value="Unassembled WGS sequence"/>
</dbReference>
<reference evidence="10 11" key="1">
    <citation type="journal article" date="2013" name="Genome Announc.">
        <title>Draft Genome Sequence of Desulfotignum phosphitoxidans DSM 13687 Strain FiPS-3.</title>
        <authorList>
            <person name="Poehlein A."/>
            <person name="Daniel R."/>
            <person name="Simeonova D.D."/>
        </authorList>
    </citation>
    <scope>NUCLEOTIDE SEQUENCE [LARGE SCALE GENOMIC DNA]</scope>
    <source>
        <strain evidence="10 11">DSM 13687</strain>
    </source>
</reference>
<feature type="binding site" evidence="6">
    <location>
        <begin position="65"/>
        <end position="74"/>
    </location>
    <ligand>
        <name>substrate</name>
    </ligand>
</feature>
<feature type="domain" description="Orotidine 5'-phosphate decarboxylase" evidence="9">
    <location>
        <begin position="9"/>
        <end position="233"/>
    </location>
</feature>
<evidence type="ECO:0000256" key="8">
    <source>
        <dbReference type="PIRSR" id="PIRSR614732-2"/>
    </source>
</evidence>
<comment type="caution">
    <text evidence="10">The sequence shown here is derived from an EMBL/GenBank/DDBJ whole genome shotgun (WGS) entry which is preliminary data.</text>
</comment>
<feature type="binding site" evidence="6 8">
    <location>
        <position position="197"/>
    </location>
    <ligand>
        <name>substrate</name>
    </ligand>
</feature>
<comment type="pathway">
    <text evidence="2 6">Pyrimidine metabolism; UMP biosynthesis via de novo pathway; UMP from orotate: step 2/2.</text>
</comment>
<dbReference type="EC" id="4.1.1.23" evidence="6"/>
<evidence type="ECO:0000256" key="6">
    <source>
        <dbReference type="HAMAP-Rule" id="MF_01200"/>
    </source>
</evidence>
<dbReference type="GO" id="GO:0005829">
    <property type="term" value="C:cytosol"/>
    <property type="evidence" value="ECO:0007669"/>
    <property type="project" value="TreeGrafter"/>
</dbReference>
<dbReference type="SMART" id="SM00934">
    <property type="entry name" value="OMPdecase"/>
    <property type="match status" value="1"/>
</dbReference>
<organism evidence="10 11">
    <name type="scientific">Desulfotignum phosphitoxidans DSM 13687</name>
    <dbReference type="NCBI Taxonomy" id="1286635"/>
    <lineage>
        <taxon>Bacteria</taxon>
        <taxon>Pseudomonadati</taxon>
        <taxon>Thermodesulfobacteriota</taxon>
        <taxon>Desulfobacteria</taxon>
        <taxon>Desulfobacterales</taxon>
        <taxon>Desulfobacteraceae</taxon>
        <taxon>Desulfotignum</taxon>
    </lineage>
</organism>
<feature type="active site" description="For OMPdecase activity" evidence="7">
    <location>
        <position position="70"/>
    </location>
</feature>
<dbReference type="InterPro" id="IPR011060">
    <property type="entry name" value="RibuloseP-bd_barrel"/>
</dbReference>
<dbReference type="EMBL" id="APJX01000001">
    <property type="protein sequence ID" value="EMS81062.1"/>
    <property type="molecule type" value="Genomic_DNA"/>
</dbReference>
<feature type="binding site" evidence="6 8">
    <location>
        <position position="37"/>
    </location>
    <ligand>
        <name>substrate</name>
    </ligand>
</feature>
<dbReference type="Gene3D" id="3.20.20.70">
    <property type="entry name" value="Aldolase class I"/>
    <property type="match status" value="1"/>
</dbReference>
<dbReference type="HAMAP" id="MF_01200_B">
    <property type="entry name" value="OMPdecase_type1_B"/>
    <property type="match status" value="1"/>
</dbReference>
<dbReference type="SUPFAM" id="SSF51366">
    <property type="entry name" value="Ribulose-phoshate binding barrel"/>
    <property type="match status" value="1"/>
</dbReference>
<dbReference type="GO" id="GO:0006207">
    <property type="term" value="P:'de novo' pyrimidine nucleobase biosynthetic process"/>
    <property type="evidence" value="ECO:0007669"/>
    <property type="project" value="InterPro"/>
</dbReference>
<keyword evidence="11" id="KW-1185">Reference proteome</keyword>
<evidence type="ECO:0000256" key="5">
    <source>
        <dbReference type="ARBA" id="ARBA00023239"/>
    </source>
</evidence>
<feature type="active site" description="Proton donor" evidence="6">
    <location>
        <position position="67"/>
    </location>
</feature>
<dbReference type="NCBIfam" id="NF001273">
    <property type="entry name" value="PRK00230.1"/>
    <property type="match status" value="1"/>
</dbReference>
<dbReference type="Pfam" id="PF00215">
    <property type="entry name" value="OMPdecase"/>
    <property type="match status" value="1"/>
</dbReference>
<dbReference type="InterPro" id="IPR047596">
    <property type="entry name" value="OMPdecase_bac"/>
</dbReference>
<evidence type="ECO:0000256" key="7">
    <source>
        <dbReference type="PIRSR" id="PIRSR614732-1"/>
    </source>
</evidence>
<dbReference type="AlphaFoldDB" id="S0G7D0"/>